<comment type="caution">
    <text evidence="1">The sequence shown here is derived from an EMBL/GenBank/DDBJ whole genome shotgun (WGS) entry which is preliminary data.</text>
</comment>
<proteinExistence type="predicted"/>
<evidence type="ECO:0000313" key="1">
    <source>
        <dbReference type="EMBL" id="KAI3693697.1"/>
    </source>
</evidence>
<accession>A0ACB8Z6T4</accession>
<name>A0ACB8Z6T4_9ASTR</name>
<dbReference type="EMBL" id="CM042043">
    <property type="protein sequence ID" value="KAI3693697.1"/>
    <property type="molecule type" value="Genomic_DNA"/>
</dbReference>
<dbReference type="Proteomes" id="UP001056120">
    <property type="component" value="Linkage Group LG26"/>
</dbReference>
<reference evidence="2" key="1">
    <citation type="journal article" date="2022" name="Mol. Ecol. Resour.">
        <title>The genomes of chicory, endive, great burdock and yacon provide insights into Asteraceae palaeo-polyploidization history and plant inulin production.</title>
        <authorList>
            <person name="Fan W."/>
            <person name="Wang S."/>
            <person name="Wang H."/>
            <person name="Wang A."/>
            <person name="Jiang F."/>
            <person name="Liu H."/>
            <person name="Zhao H."/>
            <person name="Xu D."/>
            <person name="Zhang Y."/>
        </authorList>
    </citation>
    <scope>NUCLEOTIDE SEQUENCE [LARGE SCALE GENOMIC DNA]</scope>
    <source>
        <strain evidence="2">cv. Yunnan</strain>
    </source>
</reference>
<reference evidence="1 2" key="2">
    <citation type="journal article" date="2022" name="Mol. Ecol. Resour.">
        <title>The genomes of chicory, endive, great burdock and yacon provide insights into Asteraceae paleo-polyploidization history and plant inulin production.</title>
        <authorList>
            <person name="Fan W."/>
            <person name="Wang S."/>
            <person name="Wang H."/>
            <person name="Wang A."/>
            <person name="Jiang F."/>
            <person name="Liu H."/>
            <person name="Zhao H."/>
            <person name="Xu D."/>
            <person name="Zhang Y."/>
        </authorList>
    </citation>
    <scope>NUCLEOTIDE SEQUENCE [LARGE SCALE GENOMIC DNA]</scope>
    <source>
        <strain evidence="2">cv. Yunnan</strain>
        <tissue evidence="1">Leaves</tissue>
    </source>
</reference>
<sequence>MISVKHLNSFWLWVICFSKASKMISVKMLRAEQITTLTPESVISRFSIKTEKIYSEAKKAAEDEWKKKETDLIIQSKDVIEEVMFDIVDHLMASIVAYVDFIFHRPDGHPHDRLALI</sequence>
<keyword evidence="2" id="KW-1185">Reference proteome</keyword>
<organism evidence="1 2">
    <name type="scientific">Smallanthus sonchifolius</name>
    <dbReference type="NCBI Taxonomy" id="185202"/>
    <lineage>
        <taxon>Eukaryota</taxon>
        <taxon>Viridiplantae</taxon>
        <taxon>Streptophyta</taxon>
        <taxon>Embryophyta</taxon>
        <taxon>Tracheophyta</taxon>
        <taxon>Spermatophyta</taxon>
        <taxon>Magnoliopsida</taxon>
        <taxon>eudicotyledons</taxon>
        <taxon>Gunneridae</taxon>
        <taxon>Pentapetalae</taxon>
        <taxon>asterids</taxon>
        <taxon>campanulids</taxon>
        <taxon>Asterales</taxon>
        <taxon>Asteraceae</taxon>
        <taxon>Asteroideae</taxon>
        <taxon>Heliantheae alliance</taxon>
        <taxon>Millerieae</taxon>
        <taxon>Smallanthus</taxon>
    </lineage>
</organism>
<evidence type="ECO:0000313" key="2">
    <source>
        <dbReference type="Proteomes" id="UP001056120"/>
    </source>
</evidence>
<protein>
    <submittedName>
        <fullName evidence="1">Uncharacterized protein</fullName>
    </submittedName>
</protein>
<gene>
    <name evidence="1" type="ORF">L1987_76647</name>
</gene>